<dbReference type="InterPro" id="IPR043502">
    <property type="entry name" value="DNA/RNA_pol_sf"/>
</dbReference>
<feature type="domain" description="Reverse transcriptase Ty1/copia-type" evidence="1">
    <location>
        <begin position="49"/>
        <end position="292"/>
    </location>
</feature>
<dbReference type="AlphaFoldDB" id="A0A2Z7C8M9"/>
<dbReference type="Proteomes" id="UP000250235">
    <property type="component" value="Unassembled WGS sequence"/>
</dbReference>
<proteinExistence type="predicted"/>
<name>A0A2Z7C8M9_9LAMI</name>
<organism evidence="2 3">
    <name type="scientific">Dorcoceras hygrometricum</name>
    <dbReference type="NCBI Taxonomy" id="472368"/>
    <lineage>
        <taxon>Eukaryota</taxon>
        <taxon>Viridiplantae</taxon>
        <taxon>Streptophyta</taxon>
        <taxon>Embryophyta</taxon>
        <taxon>Tracheophyta</taxon>
        <taxon>Spermatophyta</taxon>
        <taxon>Magnoliopsida</taxon>
        <taxon>eudicotyledons</taxon>
        <taxon>Gunneridae</taxon>
        <taxon>Pentapetalae</taxon>
        <taxon>asterids</taxon>
        <taxon>lamiids</taxon>
        <taxon>Lamiales</taxon>
        <taxon>Gesneriaceae</taxon>
        <taxon>Didymocarpoideae</taxon>
        <taxon>Trichosporeae</taxon>
        <taxon>Loxocarpinae</taxon>
        <taxon>Dorcoceras</taxon>
    </lineage>
</organism>
<evidence type="ECO:0000259" key="1">
    <source>
        <dbReference type="Pfam" id="PF07727"/>
    </source>
</evidence>
<dbReference type="Pfam" id="PF07727">
    <property type="entry name" value="RVT_2"/>
    <property type="match status" value="1"/>
</dbReference>
<evidence type="ECO:0000313" key="2">
    <source>
        <dbReference type="EMBL" id="KZV43092.1"/>
    </source>
</evidence>
<dbReference type="PANTHER" id="PTHR43383">
    <property type="entry name" value="NODULIN 6"/>
    <property type="match status" value="1"/>
</dbReference>
<dbReference type="EMBL" id="KQ998209">
    <property type="protein sequence ID" value="KZV43092.1"/>
    <property type="molecule type" value="Genomic_DNA"/>
</dbReference>
<accession>A0A2Z7C8M9</accession>
<dbReference type="OrthoDB" id="1709798at2759"/>
<keyword evidence="3" id="KW-1185">Reference proteome</keyword>
<dbReference type="PANTHER" id="PTHR43383:SF2">
    <property type="entry name" value="AMIDOHYDROLASE 2 FAMILY PROTEIN"/>
    <property type="match status" value="1"/>
</dbReference>
<gene>
    <name evidence="2" type="ORF">F511_04484</name>
</gene>
<evidence type="ECO:0000313" key="3">
    <source>
        <dbReference type="Proteomes" id="UP000250235"/>
    </source>
</evidence>
<reference evidence="2 3" key="1">
    <citation type="journal article" date="2015" name="Proc. Natl. Acad. Sci. U.S.A.">
        <title>The resurrection genome of Boea hygrometrica: A blueprint for survival of dehydration.</title>
        <authorList>
            <person name="Xiao L."/>
            <person name="Yang G."/>
            <person name="Zhang L."/>
            <person name="Yang X."/>
            <person name="Zhao S."/>
            <person name="Ji Z."/>
            <person name="Zhou Q."/>
            <person name="Hu M."/>
            <person name="Wang Y."/>
            <person name="Chen M."/>
            <person name="Xu Y."/>
            <person name="Jin H."/>
            <person name="Xiao X."/>
            <person name="Hu G."/>
            <person name="Bao F."/>
            <person name="Hu Y."/>
            <person name="Wan P."/>
            <person name="Li L."/>
            <person name="Deng X."/>
            <person name="Kuang T."/>
            <person name="Xiang C."/>
            <person name="Zhu J.K."/>
            <person name="Oliver M.J."/>
            <person name="He Y."/>
        </authorList>
    </citation>
    <scope>NUCLEOTIDE SEQUENCE [LARGE SCALE GENOMIC DNA]</scope>
    <source>
        <strain evidence="3">cv. XS01</strain>
    </source>
</reference>
<dbReference type="InterPro" id="IPR013103">
    <property type="entry name" value="RVT_2"/>
</dbReference>
<sequence>MIIQLEVQDHFLKSIKDAILLCVNLQIEEAKTNKNWVAAMEELFMIEKNKTWELVDRPKNRKIIGVKWVYRTKLNVDGSINKFKARLVVKGYAQIFGVDYSDSFAPVARLDTIRLLLAVAAQKNWKVHQLDVKSAFLNGFLQEEIYVEQPEGYKKEEEEDKVYLLKKALYGLKQAPRAWYSRIDDYLHNLGFAKSLSESTLYVKHNGTDILIISLYVDDLLVTGNNTSIVEKFKQEMMEIFEMTNLGLMTFFLGMEIKQNEFEVFICQKKYAKEILKKFKLEECKQMGTPMNSKERLCKEDGAEKTDLAYFRSLIGCLMYLTATRPDILNAYTIYALCK</sequence>
<dbReference type="SUPFAM" id="SSF56672">
    <property type="entry name" value="DNA/RNA polymerases"/>
    <property type="match status" value="1"/>
</dbReference>
<protein>
    <recommendedName>
        <fullName evidence="1">Reverse transcriptase Ty1/copia-type domain-containing protein</fullName>
    </recommendedName>
</protein>